<organism evidence="11 12">
    <name type="scientific">Plakobranchus ocellatus</name>
    <dbReference type="NCBI Taxonomy" id="259542"/>
    <lineage>
        <taxon>Eukaryota</taxon>
        <taxon>Metazoa</taxon>
        <taxon>Spiralia</taxon>
        <taxon>Lophotrochozoa</taxon>
        <taxon>Mollusca</taxon>
        <taxon>Gastropoda</taxon>
        <taxon>Heterobranchia</taxon>
        <taxon>Euthyneura</taxon>
        <taxon>Panpulmonata</taxon>
        <taxon>Sacoglossa</taxon>
        <taxon>Placobranchoidea</taxon>
        <taxon>Plakobranchidae</taxon>
        <taxon>Plakobranchus</taxon>
    </lineage>
</organism>
<dbReference type="InterPro" id="IPR004343">
    <property type="entry name" value="Plus-3_dom"/>
</dbReference>
<dbReference type="PROSITE" id="PS51360">
    <property type="entry name" value="PLUS3"/>
    <property type="match status" value="1"/>
</dbReference>
<gene>
    <name evidence="11" type="ORF">PoB_005393100</name>
</gene>
<keyword evidence="4 8" id="KW-0175">Coiled coil</keyword>
<evidence type="ECO:0000313" key="11">
    <source>
        <dbReference type="EMBL" id="GFO27426.1"/>
    </source>
</evidence>
<dbReference type="Pfam" id="PF03126">
    <property type="entry name" value="Plus-3"/>
    <property type="match status" value="1"/>
</dbReference>
<keyword evidence="3" id="KW-0805">Transcription regulation</keyword>
<comment type="caution">
    <text evidence="11">The sequence shown here is derived from an EMBL/GenBank/DDBJ whole genome shotgun (WGS) entry which is preliminary data.</text>
</comment>
<evidence type="ECO:0000256" key="3">
    <source>
        <dbReference type="ARBA" id="ARBA00023015"/>
    </source>
</evidence>
<dbReference type="Proteomes" id="UP000735302">
    <property type="component" value="Unassembled WGS sequence"/>
</dbReference>
<reference evidence="11 12" key="1">
    <citation type="journal article" date="2021" name="Elife">
        <title>Chloroplast acquisition without the gene transfer in kleptoplastic sea slugs, Plakobranchus ocellatus.</title>
        <authorList>
            <person name="Maeda T."/>
            <person name="Takahashi S."/>
            <person name="Yoshida T."/>
            <person name="Shimamura S."/>
            <person name="Takaki Y."/>
            <person name="Nagai Y."/>
            <person name="Toyoda A."/>
            <person name="Suzuki Y."/>
            <person name="Arimoto A."/>
            <person name="Ishii H."/>
            <person name="Satoh N."/>
            <person name="Nishiyama T."/>
            <person name="Hasebe M."/>
            <person name="Maruyama T."/>
            <person name="Minagawa J."/>
            <person name="Obokata J."/>
            <person name="Shigenobu S."/>
        </authorList>
    </citation>
    <scope>NUCLEOTIDE SEQUENCE [LARGE SCALE GENOMIC DNA]</scope>
</reference>
<dbReference type="SMART" id="SM00719">
    <property type="entry name" value="Plus3"/>
    <property type="match status" value="1"/>
</dbReference>
<accession>A0AAV4C3U5</accession>
<feature type="domain" description="Plus3" evidence="10">
    <location>
        <begin position="338"/>
        <end position="469"/>
    </location>
</feature>
<evidence type="ECO:0000256" key="8">
    <source>
        <dbReference type="SAM" id="Coils"/>
    </source>
</evidence>
<feature type="compositionally biased region" description="Basic and acidic residues" evidence="9">
    <location>
        <begin position="262"/>
        <end position="331"/>
    </location>
</feature>
<name>A0AAV4C3U5_9GAST</name>
<keyword evidence="12" id="KW-1185">Reference proteome</keyword>
<feature type="region of interest" description="Disordered" evidence="9">
    <location>
        <begin position="180"/>
        <end position="339"/>
    </location>
</feature>
<feature type="compositionally biased region" description="Basic residues" evidence="9">
    <location>
        <begin position="74"/>
        <end position="86"/>
    </location>
</feature>
<dbReference type="AlphaFoldDB" id="A0AAV4C3U5"/>
<protein>
    <submittedName>
        <fullName evidence="11">RNA polymerase-associated protein rtf1-like protein</fullName>
    </submittedName>
</protein>
<evidence type="ECO:0000256" key="9">
    <source>
        <dbReference type="SAM" id="MobiDB-lite"/>
    </source>
</evidence>
<dbReference type="PANTHER" id="PTHR13115:SF8">
    <property type="entry name" value="RNA POLYMERASE-ASSOCIATED PROTEIN RTF1 HOMOLOG"/>
    <property type="match status" value="1"/>
</dbReference>
<evidence type="ECO:0000256" key="4">
    <source>
        <dbReference type="ARBA" id="ARBA00023054"/>
    </source>
</evidence>
<keyword evidence="5" id="KW-0010">Activator</keyword>
<feature type="compositionally biased region" description="Basic and acidic residues" evidence="9">
    <location>
        <begin position="592"/>
        <end position="603"/>
    </location>
</feature>
<evidence type="ECO:0000256" key="5">
    <source>
        <dbReference type="ARBA" id="ARBA00023159"/>
    </source>
</evidence>
<proteinExistence type="predicted"/>
<evidence type="ECO:0000313" key="12">
    <source>
        <dbReference type="Proteomes" id="UP000735302"/>
    </source>
</evidence>
<feature type="compositionally biased region" description="Acidic residues" evidence="9">
    <location>
        <begin position="252"/>
        <end position="261"/>
    </location>
</feature>
<feature type="compositionally biased region" description="Basic and acidic residues" evidence="9">
    <location>
        <begin position="23"/>
        <end position="56"/>
    </location>
</feature>
<comment type="subcellular location">
    <subcellularLocation>
        <location evidence="1">Nucleus</location>
        <location evidence="1">Nucleoplasm</location>
    </subcellularLocation>
</comment>
<evidence type="ECO:0000256" key="6">
    <source>
        <dbReference type="ARBA" id="ARBA00023163"/>
    </source>
</evidence>
<feature type="compositionally biased region" description="Acidic residues" evidence="9">
    <location>
        <begin position="108"/>
        <end position="141"/>
    </location>
</feature>
<sequence length="700" mass="80040">MSKRKKSAALIDSDSDESGSGEDLDKGLRELVKRRRTSSDSHSEAKVNKSTAKSESDSETSNSDDDWTVNGKGAAKKKKKTKKLSKKLSAIASSDSEGQEEAKHSASEPEEGEVSDSGSEDSDSDEDKFQDGYDENLIGDDEDKKRLEAMTEKEREQELFNRMERRAALIKRFEIKKKLKKAKKEQKKSKPSLDASLPTVSERSKERRKHIEQRKDNKKTSAFQDLKAKREEQKKKAEQIQAQKKIKPSDIYSDDDDENSSADEKSDKEERKKEPKERDREKDRQRERERERGRERERDTEVAKGGDSESEASDRSSSRSRSRSESEDDRPRRRPKYISTKEELSRIRLSRNKVERWCHMPFFKKVVCGCFVRIGIGNHEGRPVYRVAEVIDVVETAKIYQLGGTRTNKGLKLKHGKAERVYRLEFVSNQDFTDSEFAKWKEAMDQCNNILPTLDDIQRKEDDIKQGFEYKIKDKDIEEIVAEKQKFRKNPHNYAVRKTALLKAKEQADMDNDRTKSLKLAQELEDLEERAVELDRRRSSKINSISYINQRNRDRNLVEAENALRIDYEESKNAEDDPFTRRHCRPTLVTRAGREAEAAKQNEAKAGQNTPGGGAGGGALAIVKHGALTVASAGDKSDVQERRMSDDLFAVHDFDIKIDIDVPTAASQVTVSSASLHTPRDTAPRRSLNLEDYKKRRGLM</sequence>
<dbReference type="InterPro" id="IPR036128">
    <property type="entry name" value="Plus3-like_sf"/>
</dbReference>
<keyword evidence="6" id="KW-0804">Transcription</keyword>
<dbReference type="FunFam" id="3.90.70.200:FF:000001">
    <property type="entry name" value="RNA polymerase-associated protein RTF1 homolog"/>
    <property type="match status" value="1"/>
</dbReference>
<evidence type="ECO:0000256" key="2">
    <source>
        <dbReference type="ARBA" id="ARBA00022553"/>
    </source>
</evidence>
<dbReference type="GO" id="GO:0003677">
    <property type="term" value="F:DNA binding"/>
    <property type="evidence" value="ECO:0007669"/>
    <property type="project" value="InterPro"/>
</dbReference>
<feature type="region of interest" description="Disordered" evidence="9">
    <location>
        <begin position="592"/>
        <end position="613"/>
    </location>
</feature>
<feature type="compositionally biased region" description="Basic and acidic residues" evidence="9">
    <location>
        <begin position="226"/>
        <end position="238"/>
    </location>
</feature>
<feature type="compositionally biased region" description="Basic and acidic residues" evidence="9">
    <location>
        <begin position="142"/>
        <end position="162"/>
    </location>
</feature>
<feature type="compositionally biased region" description="Basic residues" evidence="9">
    <location>
        <begin position="180"/>
        <end position="190"/>
    </location>
</feature>
<dbReference type="EMBL" id="BLXT01005922">
    <property type="protein sequence ID" value="GFO27426.1"/>
    <property type="molecule type" value="Genomic_DNA"/>
</dbReference>
<evidence type="ECO:0000256" key="7">
    <source>
        <dbReference type="ARBA" id="ARBA00023242"/>
    </source>
</evidence>
<feature type="region of interest" description="Disordered" evidence="9">
    <location>
        <begin position="1"/>
        <end position="162"/>
    </location>
</feature>
<keyword evidence="7" id="KW-0539">Nucleus</keyword>
<dbReference type="SUPFAM" id="SSF159042">
    <property type="entry name" value="Plus3-like"/>
    <property type="match status" value="1"/>
</dbReference>
<evidence type="ECO:0000259" key="10">
    <source>
        <dbReference type="PROSITE" id="PS51360"/>
    </source>
</evidence>
<evidence type="ECO:0000256" key="1">
    <source>
        <dbReference type="ARBA" id="ARBA00004642"/>
    </source>
</evidence>
<feature type="coiled-coil region" evidence="8">
    <location>
        <begin position="510"/>
        <end position="544"/>
    </location>
</feature>
<dbReference type="Gene3D" id="3.90.70.200">
    <property type="entry name" value="Plus-3 domain"/>
    <property type="match status" value="1"/>
</dbReference>
<feature type="compositionally biased region" description="Acidic residues" evidence="9">
    <location>
        <begin position="13"/>
        <end position="22"/>
    </location>
</feature>
<dbReference type="PANTHER" id="PTHR13115">
    <property type="entry name" value="RNA POLYMERASE-ASSOCIATED PROTEIN RTF1 HOMOLOG"/>
    <property type="match status" value="1"/>
</dbReference>
<keyword evidence="2" id="KW-0597">Phosphoprotein</keyword>
<dbReference type="GO" id="GO:0016593">
    <property type="term" value="C:Cdc73/Paf1 complex"/>
    <property type="evidence" value="ECO:0007669"/>
    <property type="project" value="TreeGrafter"/>
</dbReference>
<dbReference type="GO" id="GO:1990269">
    <property type="term" value="F:RNA polymerase II C-terminal domain phosphoserine binding"/>
    <property type="evidence" value="ECO:0007669"/>
    <property type="project" value="TreeGrafter"/>
</dbReference>